<dbReference type="Proteomes" id="UP000325433">
    <property type="component" value="Unassembled WGS sequence"/>
</dbReference>
<protein>
    <submittedName>
        <fullName evidence="2">Uncharacterized protein</fullName>
    </submittedName>
</protein>
<keyword evidence="1" id="KW-0472">Membrane</keyword>
<dbReference type="AlphaFoldDB" id="A0A5N6WC75"/>
<sequence>MVASYLTYTLPKHSQSENTWILRWSDLVQRAINGSCCIDLGVFVFPFPFFLSFSFCLFILPILSISFCAPLPTV</sequence>
<gene>
    <name evidence="2" type="ORF">BDV41DRAFT_524480</name>
</gene>
<accession>A0A5N6WC75</accession>
<evidence type="ECO:0000313" key="2">
    <source>
        <dbReference type="EMBL" id="KAE8318026.1"/>
    </source>
</evidence>
<proteinExistence type="predicted"/>
<keyword evidence="1" id="KW-0812">Transmembrane</keyword>
<dbReference type="EMBL" id="ML738299">
    <property type="protein sequence ID" value="KAE8318026.1"/>
    <property type="molecule type" value="Genomic_DNA"/>
</dbReference>
<name>A0A5N6WC75_9EURO</name>
<keyword evidence="3" id="KW-1185">Reference proteome</keyword>
<feature type="transmembrane region" description="Helical" evidence="1">
    <location>
        <begin position="49"/>
        <end position="71"/>
    </location>
</feature>
<evidence type="ECO:0000313" key="3">
    <source>
        <dbReference type="Proteomes" id="UP000325433"/>
    </source>
</evidence>
<reference evidence="3" key="1">
    <citation type="submission" date="2019-04" db="EMBL/GenBank/DDBJ databases">
        <title>Friends and foes A comparative genomics studyof 23 Aspergillus species from section Flavi.</title>
        <authorList>
            <consortium name="DOE Joint Genome Institute"/>
            <person name="Kjaerbolling I."/>
            <person name="Vesth T."/>
            <person name="Frisvad J.C."/>
            <person name="Nybo J.L."/>
            <person name="Theobald S."/>
            <person name="Kildgaard S."/>
            <person name="Isbrandt T."/>
            <person name="Kuo A."/>
            <person name="Sato A."/>
            <person name="Lyhne E.K."/>
            <person name="Kogle M.E."/>
            <person name="Wiebenga A."/>
            <person name="Kun R.S."/>
            <person name="Lubbers R.J."/>
            <person name="Makela M.R."/>
            <person name="Barry K."/>
            <person name="Chovatia M."/>
            <person name="Clum A."/>
            <person name="Daum C."/>
            <person name="Haridas S."/>
            <person name="He G."/>
            <person name="LaButti K."/>
            <person name="Lipzen A."/>
            <person name="Mondo S."/>
            <person name="Riley R."/>
            <person name="Salamov A."/>
            <person name="Simmons B.A."/>
            <person name="Magnuson J.K."/>
            <person name="Henrissat B."/>
            <person name="Mortensen U.H."/>
            <person name="Larsen T.O."/>
            <person name="Devries R.P."/>
            <person name="Grigoriev I.V."/>
            <person name="Machida M."/>
            <person name="Baker S.E."/>
            <person name="Andersen M.R."/>
        </authorList>
    </citation>
    <scope>NUCLEOTIDE SEQUENCE [LARGE SCALE GENOMIC DNA]</scope>
    <source>
        <strain evidence="3">CBS 130015</strain>
    </source>
</reference>
<organism evidence="2 3">
    <name type="scientific">Aspergillus transmontanensis</name>
    <dbReference type="NCBI Taxonomy" id="1034304"/>
    <lineage>
        <taxon>Eukaryota</taxon>
        <taxon>Fungi</taxon>
        <taxon>Dikarya</taxon>
        <taxon>Ascomycota</taxon>
        <taxon>Pezizomycotina</taxon>
        <taxon>Eurotiomycetes</taxon>
        <taxon>Eurotiomycetidae</taxon>
        <taxon>Eurotiales</taxon>
        <taxon>Aspergillaceae</taxon>
        <taxon>Aspergillus</taxon>
        <taxon>Aspergillus subgen. Circumdati</taxon>
    </lineage>
</organism>
<keyword evidence="1" id="KW-1133">Transmembrane helix</keyword>
<evidence type="ECO:0000256" key="1">
    <source>
        <dbReference type="SAM" id="Phobius"/>
    </source>
</evidence>